<dbReference type="AlphaFoldDB" id="A0A6M3JH51"/>
<protein>
    <submittedName>
        <fullName evidence="1">Uncharacterized protein</fullName>
    </submittedName>
</protein>
<accession>A0A6M3JH51</accession>
<gene>
    <name evidence="1" type="ORF">MM415A04970_0008</name>
</gene>
<reference evidence="1" key="1">
    <citation type="submission" date="2020-03" db="EMBL/GenBank/DDBJ databases">
        <title>The deep terrestrial virosphere.</title>
        <authorList>
            <person name="Holmfeldt K."/>
            <person name="Nilsson E."/>
            <person name="Simone D."/>
            <person name="Lopez-Fernandez M."/>
            <person name="Wu X."/>
            <person name="de Brujin I."/>
            <person name="Lundin D."/>
            <person name="Andersson A."/>
            <person name="Bertilsson S."/>
            <person name="Dopson M."/>
        </authorList>
    </citation>
    <scope>NUCLEOTIDE SEQUENCE</scope>
    <source>
        <strain evidence="1">MM415A04970</strain>
    </source>
</reference>
<evidence type="ECO:0000313" key="1">
    <source>
        <dbReference type="EMBL" id="QJA69196.1"/>
    </source>
</evidence>
<name>A0A6M3JH51_9ZZZZ</name>
<proteinExistence type="predicted"/>
<dbReference type="EMBL" id="MT141685">
    <property type="protein sequence ID" value="QJA69196.1"/>
    <property type="molecule type" value="Genomic_DNA"/>
</dbReference>
<sequence length="113" mass="13075">MEKKHEFCPADRYRYDFGICSSKNGFAQIDTWQDASYFGTWANPEKLVIFSYVEGDCYTTKCDTVKEFIDEIHAIKKWNDESGGDRGFKGIDPGLRPEAIQKWREIGLEALLH</sequence>
<organism evidence="1">
    <name type="scientific">viral metagenome</name>
    <dbReference type="NCBI Taxonomy" id="1070528"/>
    <lineage>
        <taxon>unclassified sequences</taxon>
        <taxon>metagenomes</taxon>
        <taxon>organismal metagenomes</taxon>
    </lineage>
</organism>